<dbReference type="PROSITE" id="PS50893">
    <property type="entry name" value="ABC_TRANSPORTER_2"/>
    <property type="match status" value="1"/>
</dbReference>
<dbReference type="Gene3D" id="3.40.50.300">
    <property type="entry name" value="P-loop containing nucleotide triphosphate hydrolases"/>
    <property type="match status" value="1"/>
</dbReference>
<keyword evidence="2" id="KW-0813">Transport</keyword>
<evidence type="ECO:0000256" key="1">
    <source>
        <dbReference type="ARBA" id="ARBA00004651"/>
    </source>
</evidence>
<dbReference type="FunCoup" id="A0A3N0V7Q7">
    <property type="interactions" value="422"/>
</dbReference>
<comment type="subcellular location">
    <subcellularLocation>
        <location evidence="1">Cell membrane</location>
        <topology evidence="1">Multi-pass membrane protein</topology>
    </subcellularLocation>
</comment>
<dbReference type="PROSITE" id="PS50929">
    <property type="entry name" value="ABC_TM1F"/>
    <property type="match status" value="1"/>
</dbReference>
<dbReference type="GO" id="GO:0015421">
    <property type="term" value="F:ABC-type oligopeptide transporter activity"/>
    <property type="evidence" value="ECO:0007669"/>
    <property type="project" value="TreeGrafter"/>
</dbReference>
<dbReference type="AlphaFoldDB" id="A0A3N0V7Q7"/>
<dbReference type="SUPFAM" id="SSF52540">
    <property type="entry name" value="P-loop containing nucleoside triphosphate hydrolases"/>
    <property type="match status" value="1"/>
</dbReference>
<evidence type="ECO:0000256" key="4">
    <source>
        <dbReference type="ARBA" id="ARBA00022692"/>
    </source>
</evidence>
<dbReference type="GO" id="GO:0005886">
    <property type="term" value="C:plasma membrane"/>
    <property type="evidence" value="ECO:0007669"/>
    <property type="project" value="UniProtKB-SubCell"/>
</dbReference>
<dbReference type="GO" id="GO:0005524">
    <property type="term" value="F:ATP binding"/>
    <property type="evidence" value="ECO:0007669"/>
    <property type="project" value="UniProtKB-KW"/>
</dbReference>
<dbReference type="InterPro" id="IPR036640">
    <property type="entry name" value="ABC1_TM_sf"/>
</dbReference>
<dbReference type="SMART" id="SM00382">
    <property type="entry name" value="AAA"/>
    <property type="match status" value="1"/>
</dbReference>
<evidence type="ECO:0000256" key="11">
    <source>
        <dbReference type="SAM" id="Phobius"/>
    </source>
</evidence>
<keyword evidence="7" id="KW-1278">Translocase</keyword>
<keyword evidence="8 11" id="KW-1133">Transmembrane helix</keyword>
<evidence type="ECO:0000259" key="12">
    <source>
        <dbReference type="PROSITE" id="PS50893"/>
    </source>
</evidence>
<dbReference type="InterPro" id="IPR017871">
    <property type="entry name" value="ABC_transporter-like_CS"/>
</dbReference>
<dbReference type="Pfam" id="PF00664">
    <property type="entry name" value="ABC_membrane"/>
    <property type="match status" value="1"/>
</dbReference>
<evidence type="ECO:0000256" key="10">
    <source>
        <dbReference type="ARBA" id="ARBA00023136"/>
    </source>
</evidence>
<dbReference type="InterPro" id="IPR003439">
    <property type="entry name" value="ABC_transporter-like_ATP-bd"/>
</dbReference>
<dbReference type="CDD" id="cd18552">
    <property type="entry name" value="ABC_6TM_MsbA_like"/>
    <property type="match status" value="1"/>
</dbReference>
<protein>
    <submittedName>
        <fullName evidence="14">Lipid A export permease/ATP-binding protein MsbA</fullName>
    </submittedName>
</protein>
<name>A0A3N0V7Q7_9GAMM</name>
<evidence type="ECO:0000313" key="14">
    <source>
        <dbReference type="EMBL" id="ROH88847.1"/>
    </source>
</evidence>
<dbReference type="Proteomes" id="UP000282106">
    <property type="component" value="Unassembled WGS sequence"/>
</dbReference>
<evidence type="ECO:0000256" key="2">
    <source>
        <dbReference type="ARBA" id="ARBA00022448"/>
    </source>
</evidence>
<keyword evidence="3" id="KW-1003">Cell membrane</keyword>
<accession>A0A3N0V7Q7</accession>
<dbReference type="CDD" id="cd03251">
    <property type="entry name" value="ABCC_MsbA"/>
    <property type="match status" value="1"/>
</dbReference>
<feature type="transmembrane region" description="Helical" evidence="11">
    <location>
        <begin position="230"/>
        <end position="252"/>
    </location>
</feature>
<keyword evidence="6 14" id="KW-0067">ATP-binding</keyword>
<dbReference type="InterPro" id="IPR003593">
    <property type="entry name" value="AAA+_ATPase"/>
</dbReference>
<evidence type="ECO:0000256" key="8">
    <source>
        <dbReference type="ARBA" id="ARBA00022989"/>
    </source>
</evidence>
<keyword evidence="15" id="KW-1185">Reference proteome</keyword>
<keyword evidence="9" id="KW-0445">Lipid transport</keyword>
<feature type="domain" description="ABC transmembrane type-1" evidence="13">
    <location>
        <begin position="12"/>
        <end position="294"/>
    </location>
</feature>
<evidence type="ECO:0000256" key="3">
    <source>
        <dbReference type="ARBA" id="ARBA00022475"/>
    </source>
</evidence>
<dbReference type="InterPro" id="IPR011917">
    <property type="entry name" value="ABC_transpr_lipidA"/>
</dbReference>
<organism evidence="14 15">
    <name type="scientific">Stagnimonas aquatica</name>
    <dbReference type="NCBI Taxonomy" id="2689987"/>
    <lineage>
        <taxon>Bacteria</taxon>
        <taxon>Pseudomonadati</taxon>
        <taxon>Pseudomonadota</taxon>
        <taxon>Gammaproteobacteria</taxon>
        <taxon>Nevskiales</taxon>
        <taxon>Nevskiaceae</taxon>
        <taxon>Stagnimonas</taxon>
    </lineage>
</organism>
<dbReference type="NCBIfam" id="TIGR02203">
    <property type="entry name" value="MsbA_lipidA"/>
    <property type="match status" value="1"/>
</dbReference>
<dbReference type="SUPFAM" id="SSF90123">
    <property type="entry name" value="ABC transporter transmembrane region"/>
    <property type="match status" value="1"/>
</dbReference>
<evidence type="ECO:0000256" key="6">
    <source>
        <dbReference type="ARBA" id="ARBA00022840"/>
    </source>
</evidence>
<sequence>MRYAAPHWRMFVLALGSMLLFAASEVSVARLIKPLTDGSFIDRDPVVIRWMPWAILGLFLLRGVVGFLSSYAMASVGQAVVSKLRRQVFAHMLSLPVAHHDRSRTADLQAKLTYHTGQIAETASQVFADGIRGFLTAVGLIGLMLYTSWKLTLFVLFIAPPVSFSVNWVNRRFRTVSARIQTSVGGITHAADEAISGRRVLKVYGGERLAMGAFAKLDDYLRRNSLKMTATAAASNGSLELIAAVGVSLLVWLATQPAMLETMTPGTFVSFIGAMLMLRQPLSAMTGLSEKLQRGLVAGADLFAFLDTPAENDQGQRALVRARGDLRFEDVRFAYSAEARPALSGVSLDIPAGRTVAFVGKSGSGKSTLLSLIPRFYDPDSGRVLLDGHDLRDYPLIDLRRQIALVDQNVVLFNATVGENIAYGAPEVSREAIETAARRAYAWDFIAGLPQGLDTPIGQDGAMLSGGQRQRLAIARALLKDAPILILDEATSALDSESERAIQQALEELVKGRTTLVIAHRLSTIQNADLIVVMHEGRIVEQGSHAELLARGGAYAALHRLQFREDDAAA</sequence>
<dbReference type="InterPro" id="IPR011527">
    <property type="entry name" value="ABC1_TM_dom"/>
</dbReference>
<keyword evidence="4 11" id="KW-0812">Transmembrane</keyword>
<dbReference type="PANTHER" id="PTHR43394">
    <property type="entry name" value="ATP-DEPENDENT PERMEASE MDL1, MITOCHONDRIAL"/>
    <property type="match status" value="1"/>
</dbReference>
<dbReference type="InterPro" id="IPR039421">
    <property type="entry name" value="Type_1_exporter"/>
</dbReference>
<feature type="transmembrane region" description="Helical" evidence="11">
    <location>
        <begin position="151"/>
        <end position="169"/>
    </location>
</feature>
<reference evidence="14 15" key="1">
    <citation type="submission" date="2018-10" db="EMBL/GenBank/DDBJ databases">
        <authorList>
            <person name="Chen W.-M."/>
        </authorList>
    </citation>
    <scope>NUCLEOTIDE SEQUENCE [LARGE SCALE GENOMIC DNA]</scope>
    <source>
        <strain evidence="14 15">THS-13</strain>
    </source>
</reference>
<proteinExistence type="predicted"/>
<evidence type="ECO:0000256" key="9">
    <source>
        <dbReference type="ARBA" id="ARBA00023055"/>
    </source>
</evidence>
<keyword evidence="5" id="KW-0547">Nucleotide-binding</keyword>
<keyword evidence="10 11" id="KW-0472">Membrane</keyword>
<dbReference type="Pfam" id="PF00005">
    <property type="entry name" value="ABC_tran"/>
    <property type="match status" value="1"/>
</dbReference>
<gene>
    <name evidence="14" type="primary">msbA</name>
    <name evidence="14" type="ORF">ED208_13455</name>
</gene>
<dbReference type="EMBL" id="RJVO01000006">
    <property type="protein sequence ID" value="ROH88847.1"/>
    <property type="molecule type" value="Genomic_DNA"/>
</dbReference>
<dbReference type="GO" id="GO:0034040">
    <property type="term" value="F:ATPase-coupled lipid transmembrane transporter activity"/>
    <property type="evidence" value="ECO:0007669"/>
    <property type="project" value="InterPro"/>
</dbReference>
<evidence type="ECO:0000256" key="7">
    <source>
        <dbReference type="ARBA" id="ARBA00022967"/>
    </source>
</evidence>
<evidence type="ECO:0000256" key="5">
    <source>
        <dbReference type="ARBA" id="ARBA00022741"/>
    </source>
</evidence>
<feature type="domain" description="ABC transporter" evidence="12">
    <location>
        <begin position="326"/>
        <end position="561"/>
    </location>
</feature>
<feature type="transmembrane region" description="Helical" evidence="11">
    <location>
        <begin position="53"/>
        <end position="76"/>
    </location>
</feature>
<dbReference type="Gene3D" id="1.20.1560.10">
    <property type="entry name" value="ABC transporter type 1, transmembrane domain"/>
    <property type="match status" value="1"/>
</dbReference>
<dbReference type="GO" id="GO:0016887">
    <property type="term" value="F:ATP hydrolysis activity"/>
    <property type="evidence" value="ECO:0007669"/>
    <property type="project" value="InterPro"/>
</dbReference>
<evidence type="ECO:0000259" key="13">
    <source>
        <dbReference type="PROSITE" id="PS50929"/>
    </source>
</evidence>
<dbReference type="InterPro" id="IPR027417">
    <property type="entry name" value="P-loop_NTPase"/>
</dbReference>
<dbReference type="PROSITE" id="PS00211">
    <property type="entry name" value="ABC_TRANSPORTER_1"/>
    <property type="match status" value="1"/>
</dbReference>
<comment type="caution">
    <text evidence="14">The sequence shown here is derived from an EMBL/GenBank/DDBJ whole genome shotgun (WGS) entry which is preliminary data.</text>
</comment>
<dbReference type="InParanoid" id="A0A3N0V7Q7"/>
<dbReference type="PANTHER" id="PTHR43394:SF1">
    <property type="entry name" value="ATP-BINDING CASSETTE SUB-FAMILY B MEMBER 10, MITOCHONDRIAL"/>
    <property type="match status" value="1"/>
</dbReference>
<dbReference type="GO" id="GO:0090374">
    <property type="term" value="P:oligopeptide export from mitochondrion"/>
    <property type="evidence" value="ECO:0007669"/>
    <property type="project" value="TreeGrafter"/>
</dbReference>
<evidence type="ECO:0000313" key="15">
    <source>
        <dbReference type="Proteomes" id="UP000282106"/>
    </source>
</evidence>
<dbReference type="FunFam" id="3.40.50.300:FF:000221">
    <property type="entry name" value="Multidrug ABC transporter ATP-binding protein"/>
    <property type="match status" value="1"/>
</dbReference>